<organism evidence="1 2">
    <name type="scientific">Natronocella acetinitrilica</name>
    <dbReference type="NCBI Taxonomy" id="414046"/>
    <lineage>
        <taxon>Bacteria</taxon>
        <taxon>Pseudomonadati</taxon>
        <taxon>Pseudomonadota</taxon>
        <taxon>Gammaproteobacteria</taxon>
        <taxon>Chromatiales</taxon>
        <taxon>Ectothiorhodospiraceae</taxon>
        <taxon>Natronocella</taxon>
    </lineage>
</organism>
<protein>
    <submittedName>
        <fullName evidence="1">Uncharacterized protein</fullName>
    </submittedName>
</protein>
<comment type="caution">
    <text evidence="1">The sequence shown here is derived from an EMBL/GenBank/DDBJ whole genome shotgun (WGS) entry which is preliminary data.</text>
</comment>
<dbReference type="EMBL" id="JALJXV010000003">
    <property type="protein sequence ID" value="MCP1674376.1"/>
    <property type="molecule type" value="Genomic_DNA"/>
</dbReference>
<dbReference type="AlphaFoldDB" id="A0AAE3KB89"/>
<name>A0AAE3KB89_9GAMM</name>
<keyword evidence="2" id="KW-1185">Reference proteome</keyword>
<sequence length="174" mass="19184">MRFIYDASLIARVNDEVVFYFDARFTDDTGEGGVNFGPFANSEHRDITDLTYFFNGELRRYSFIAQEVIYRDDGRIDLVSFGRAASSRIGGSLYLIDSRIIVDLVPDSERDFPCGGDGFLEATTPGGNLYGLYFGPQTLIGGVAVSTEVASSVQQTYASCEDFRDAMRAAANTQ</sequence>
<evidence type="ECO:0000313" key="2">
    <source>
        <dbReference type="Proteomes" id="UP001205843"/>
    </source>
</evidence>
<reference evidence="1" key="1">
    <citation type="submission" date="2022-03" db="EMBL/GenBank/DDBJ databases">
        <title>Genomic Encyclopedia of Type Strains, Phase III (KMG-III): the genomes of soil and plant-associated and newly described type strains.</title>
        <authorList>
            <person name="Whitman W."/>
        </authorList>
    </citation>
    <scope>NUCLEOTIDE SEQUENCE</scope>
    <source>
        <strain evidence="1">ANL 6-2</strain>
    </source>
</reference>
<evidence type="ECO:0000313" key="1">
    <source>
        <dbReference type="EMBL" id="MCP1674376.1"/>
    </source>
</evidence>
<gene>
    <name evidence="1" type="ORF">J2T57_001478</name>
</gene>
<dbReference type="Proteomes" id="UP001205843">
    <property type="component" value="Unassembled WGS sequence"/>
</dbReference>
<accession>A0AAE3KB89</accession>
<proteinExistence type="predicted"/>